<dbReference type="KEGG" id="sci:B446_23125"/>
<feature type="compositionally biased region" description="Pro residues" evidence="1">
    <location>
        <begin position="145"/>
        <end position="164"/>
    </location>
</feature>
<feature type="compositionally biased region" description="Basic residues" evidence="1">
    <location>
        <begin position="18"/>
        <end position="29"/>
    </location>
</feature>
<evidence type="ECO:0000256" key="1">
    <source>
        <dbReference type="SAM" id="MobiDB-lite"/>
    </source>
</evidence>
<feature type="compositionally biased region" description="Low complexity" evidence="1">
    <location>
        <begin position="68"/>
        <end position="79"/>
    </location>
</feature>
<feature type="region of interest" description="Disordered" evidence="1">
    <location>
        <begin position="50"/>
        <end position="180"/>
    </location>
</feature>
<evidence type="ECO:0000313" key="3">
    <source>
        <dbReference type="Proteomes" id="UP000015423"/>
    </source>
</evidence>
<feature type="compositionally biased region" description="Low complexity" evidence="1">
    <location>
        <begin position="98"/>
        <end position="144"/>
    </location>
</feature>
<dbReference type="PATRIC" id="fig|1214242.5.peg.4736"/>
<evidence type="ECO:0000313" key="2">
    <source>
        <dbReference type="EMBL" id="AGS71437.1"/>
    </source>
</evidence>
<dbReference type="Proteomes" id="UP000015423">
    <property type="component" value="Chromosome"/>
</dbReference>
<dbReference type="EMBL" id="CP006259">
    <property type="protein sequence ID" value="AGS71437.1"/>
    <property type="molecule type" value="Genomic_DNA"/>
</dbReference>
<dbReference type="STRING" id="1214242.B446_23125"/>
<dbReference type="eggNOG" id="ENOG5030G8T">
    <property type="taxonomic scope" value="Bacteria"/>
</dbReference>
<dbReference type="RefSeq" id="WP_020941869.1">
    <property type="nucleotide sequence ID" value="NC_021985.1"/>
</dbReference>
<accession>S5VLK7</accession>
<organism evidence="2 3">
    <name type="scientific">Streptomyces collinus (strain DSM 40733 / Tue 365)</name>
    <dbReference type="NCBI Taxonomy" id="1214242"/>
    <lineage>
        <taxon>Bacteria</taxon>
        <taxon>Bacillati</taxon>
        <taxon>Actinomycetota</taxon>
        <taxon>Actinomycetes</taxon>
        <taxon>Kitasatosporales</taxon>
        <taxon>Streptomycetaceae</taxon>
        <taxon>Streptomyces</taxon>
    </lineage>
</organism>
<reference evidence="2 3" key="2">
    <citation type="journal article" date="2013" name="J. Biotechnol.">
        <title>Complete genome sequence of the kirromycin producer Streptomyces collinus Tu 365 consisting of a linear chromosome and two linear plasmids.</title>
        <authorList>
            <person name="Ruckert C."/>
            <person name="Szczepanowski R."/>
            <person name="Albersmeier A."/>
            <person name="Goesmann A."/>
            <person name="Iftime D."/>
            <person name="Musiol E.M."/>
            <person name="Blin K."/>
            <person name="Wohlleben W."/>
            <person name="Puhler A."/>
            <person name="Kalinowski J."/>
            <person name="Weber T."/>
        </authorList>
    </citation>
    <scope>NUCLEOTIDE SEQUENCE [LARGE SCALE GENOMIC DNA]</scope>
    <source>
        <strain evidence="3">DSM 40733 / Tue 365</strain>
    </source>
</reference>
<proteinExistence type="predicted"/>
<keyword evidence="3" id="KW-1185">Reference proteome</keyword>
<protein>
    <submittedName>
        <fullName evidence="2">Uncharacterized protein</fullName>
    </submittedName>
</protein>
<dbReference type="AlphaFoldDB" id="S5VLK7"/>
<name>S5VLK7_STRC3</name>
<dbReference type="HOGENOM" id="CLU_101000_0_0_11"/>
<reference evidence="3" key="1">
    <citation type="submission" date="2012-10" db="EMBL/GenBank/DDBJ databases">
        <title>The complete genome sequence of Streptomyces collinus Tu 365.</title>
        <authorList>
            <person name="Ruckert C."/>
            <person name="Szczepanowski R."/>
            <person name="Goesmann A."/>
            <person name="Pross E.K."/>
            <person name="Musiol E.M."/>
            <person name="Blin K."/>
            <person name="Wohlleben W."/>
            <person name="Puhler A."/>
            <person name="Weber T."/>
            <person name="Kalinowski J."/>
        </authorList>
    </citation>
    <scope>NUCLEOTIDE SEQUENCE [LARGE SCALE GENOMIC DNA]</scope>
    <source>
        <strain evidence="3">DSM 40733 / Tue 365</strain>
    </source>
</reference>
<gene>
    <name evidence="2" type="ORF">B446_23125</name>
</gene>
<sequence>MRPIRAQSDRHQGPHAPARGRHRKPHPRKVLLAAGGLAIAAGVLSLVRAAPDSGVGAPGTAEAEPRLDPTAATTALATPADHHARPTTPSSDPSVLRAGPTPSGALTPTPATPAATPTTLPGGTGAPTPARTFAPRPTATAAPPAHTPAPTHTPAPPAPLPTPSPTATRSSSPGGGEACVPVIGLCVDLPDLPRR</sequence>
<feature type="region of interest" description="Disordered" evidence="1">
    <location>
        <begin position="1"/>
        <end position="29"/>
    </location>
</feature>